<gene>
    <name evidence="1" type="ORF">GGP41_005877</name>
</gene>
<organism evidence="1 2">
    <name type="scientific">Cochliobolus sativus</name>
    <name type="common">Common root rot and spot blotch fungus</name>
    <name type="synonym">Bipolaris sorokiniana</name>
    <dbReference type="NCBI Taxonomy" id="45130"/>
    <lineage>
        <taxon>Eukaryota</taxon>
        <taxon>Fungi</taxon>
        <taxon>Dikarya</taxon>
        <taxon>Ascomycota</taxon>
        <taxon>Pezizomycotina</taxon>
        <taxon>Dothideomycetes</taxon>
        <taxon>Pleosporomycetidae</taxon>
        <taxon>Pleosporales</taxon>
        <taxon>Pleosporineae</taxon>
        <taxon>Pleosporaceae</taxon>
        <taxon>Bipolaris</taxon>
    </lineage>
</organism>
<dbReference type="AlphaFoldDB" id="A0A8H5ZIL9"/>
<protein>
    <submittedName>
        <fullName evidence="1">Uncharacterized protein</fullName>
    </submittedName>
</protein>
<evidence type="ECO:0000313" key="2">
    <source>
        <dbReference type="Proteomes" id="UP000624244"/>
    </source>
</evidence>
<dbReference type="Proteomes" id="UP000624244">
    <property type="component" value="Unassembled WGS sequence"/>
</dbReference>
<evidence type="ECO:0000313" key="1">
    <source>
        <dbReference type="EMBL" id="KAF5848473.1"/>
    </source>
</evidence>
<sequence length="416" mass="47566">MHLNTSNTSGPGLLPYIGCSKLCCFMCHAFIQSYGHFNTQGCHGRLFKPWTIPNMELLLPEQVKRISEAVISLHKEIVKKLVTPVGGKVRLERTSVFGGISLIGTQHDEVSARRAQIDHLIVKAEQNRVARQLTSADYLWRSLVGDTIPVDGDVLQDFGFNNVFDASDRYNLFGLYNGIHLFGDITSSDLHEWRVKRAMAEKIKEIYYRIPESQRGQYFPWWLKNLHRLQGPTTKEEVEGSLAQTFFDKAKLYLDPRDRNMHPSELKPEAKRDSFLLLSHILYRFTPNPSAMLYHTFAFVTCRNSAEESQLVDKYLLLLVPSDGSFFYTFHNERRSLTHTASFAAFWKVYEAGTLLLLIDSHDLQNLRTRLPHLESFLSVPPSGPHPSVWALKTIPREHGSNNASAYPGNHLRLRL</sequence>
<name>A0A8H5ZIL9_COCSA</name>
<dbReference type="InterPro" id="IPR027796">
    <property type="entry name" value="OTT_1508_deam-like"/>
</dbReference>
<proteinExistence type="predicted"/>
<reference evidence="1" key="1">
    <citation type="submission" date="2019-11" db="EMBL/GenBank/DDBJ databases">
        <title>Bipolaris sorokiniana Genome sequencing.</title>
        <authorList>
            <person name="Wang H."/>
        </authorList>
    </citation>
    <scope>NUCLEOTIDE SEQUENCE</scope>
</reference>
<accession>A0A8H5ZIL9</accession>
<dbReference type="EMBL" id="WNKQ01000011">
    <property type="protein sequence ID" value="KAF5848473.1"/>
    <property type="molecule type" value="Genomic_DNA"/>
</dbReference>
<comment type="caution">
    <text evidence="1">The sequence shown here is derived from an EMBL/GenBank/DDBJ whole genome shotgun (WGS) entry which is preliminary data.</text>
</comment>
<dbReference type="Pfam" id="PF14441">
    <property type="entry name" value="OTT_1508_deam"/>
    <property type="match status" value="1"/>
</dbReference>